<dbReference type="Gene3D" id="1.10.1740.10">
    <property type="match status" value="1"/>
</dbReference>
<dbReference type="NCBIfam" id="TIGR02937">
    <property type="entry name" value="sigma70-ECF"/>
    <property type="match status" value="1"/>
</dbReference>
<organism evidence="8 9">
    <name type="scientific">Agaribacillus aureus</name>
    <dbReference type="NCBI Taxonomy" id="3051825"/>
    <lineage>
        <taxon>Bacteria</taxon>
        <taxon>Pseudomonadati</taxon>
        <taxon>Bacteroidota</taxon>
        <taxon>Cytophagia</taxon>
        <taxon>Cytophagales</taxon>
        <taxon>Splendidivirgaceae</taxon>
        <taxon>Agaribacillus</taxon>
    </lineage>
</organism>
<dbReference type="Pfam" id="PF08281">
    <property type="entry name" value="Sigma70_r4_2"/>
    <property type="match status" value="1"/>
</dbReference>
<dbReference type="SUPFAM" id="SSF88659">
    <property type="entry name" value="Sigma3 and sigma4 domains of RNA polymerase sigma factors"/>
    <property type="match status" value="1"/>
</dbReference>
<evidence type="ECO:0000313" key="8">
    <source>
        <dbReference type="EMBL" id="MDN5214580.1"/>
    </source>
</evidence>
<dbReference type="InterPro" id="IPR013324">
    <property type="entry name" value="RNA_pol_sigma_r3/r4-like"/>
</dbReference>
<reference evidence="8" key="1">
    <citation type="submission" date="2023-06" db="EMBL/GenBank/DDBJ databases">
        <title>Genomic of Agaribacillus aureum.</title>
        <authorList>
            <person name="Wang G."/>
        </authorList>
    </citation>
    <scope>NUCLEOTIDE SEQUENCE</scope>
    <source>
        <strain evidence="8">BMA12</strain>
    </source>
</reference>
<evidence type="ECO:0000256" key="4">
    <source>
        <dbReference type="ARBA" id="ARBA00023163"/>
    </source>
</evidence>
<dbReference type="InterPro" id="IPR013249">
    <property type="entry name" value="RNA_pol_sigma70_r4_t2"/>
</dbReference>
<dbReference type="InterPro" id="IPR014284">
    <property type="entry name" value="RNA_pol_sigma-70_dom"/>
</dbReference>
<name>A0ABT8LCV4_9BACT</name>
<comment type="caution">
    <text evidence="8">The sequence shown here is derived from an EMBL/GenBank/DDBJ whole genome shotgun (WGS) entry which is preliminary data.</text>
</comment>
<feature type="domain" description="RNA polymerase sigma factor 70 region 4 type 2" evidence="7">
    <location>
        <begin position="101"/>
        <end position="150"/>
    </location>
</feature>
<evidence type="ECO:0000256" key="1">
    <source>
        <dbReference type="ARBA" id="ARBA00010641"/>
    </source>
</evidence>
<gene>
    <name evidence="8" type="primary">sigZ</name>
    <name evidence="8" type="ORF">QQ020_21045</name>
</gene>
<dbReference type="InterPro" id="IPR036388">
    <property type="entry name" value="WH-like_DNA-bd_sf"/>
</dbReference>
<evidence type="ECO:0000256" key="2">
    <source>
        <dbReference type="ARBA" id="ARBA00023015"/>
    </source>
</evidence>
<comment type="similarity">
    <text evidence="1">Belongs to the sigma-70 factor family. ECF subfamily.</text>
</comment>
<keyword evidence="4" id="KW-0804">Transcription</keyword>
<keyword evidence="3" id="KW-0731">Sigma factor</keyword>
<dbReference type="Pfam" id="PF04542">
    <property type="entry name" value="Sigma70_r2"/>
    <property type="match status" value="1"/>
</dbReference>
<dbReference type="NCBIfam" id="TIGR02959">
    <property type="entry name" value="SigZ"/>
    <property type="match status" value="1"/>
</dbReference>
<dbReference type="InterPro" id="IPR039425">
    <property type="entry name" value="RNA_pol_sigma-70-like"/>
</dbReference>
<dbReference type="SUPFAM" id="SSF88946">
    <property type="entry name" value="Sigma2 domain of RNA polymerase sigma factors"/>
    <property type="match status" value="1"/>
</dbReference>
<protein>
    <recommendedName>
        <fullName evidence="5">RNA polymerase sigma factor SigZ</fullName>
    </recommendedName>
</protein>
<dbReference type="InterPro" id="IPR014304">
    <property type="entry name" value="RNA_pol_sigma-Z"/>
</dbReference>
<dbReference type="InterPro" id="IPR007627">
    <property type="entry name" value="RNA_pol_sigma70_r2"/>
</dbReference>
<dbReference type="CDD" id="cd06171">
    <property type="entry name" value="Sigma70_r4"/>
    <property type="match status" value="1"/>
</dbReference>
<dbReference type="RefSeq" id="WP_346759919.1">
    <property type="nucleotide sequence ID" value="NZ_JAUJEB010000005.1"/>
</dbReference>
<accession>A0ABT8LCV4</accession>
<dbReference type="EMBL" id="JAUJEB010000005">
    <property type="protein sequence ID" value="MDN5214580.1"/>
    <property type="molecule type" value="Genomic_DNA"/>
</dbReference>
<evidence type="ECO:0000256" key="3">
    <source>
        <dbReference type="ARBA" id="ARBA00023082"/>
    </source>
</evidence>
<sequence length="186" mass="21521">MENIYTIWKDVYKNLEFMLATDVKDKEARKDLLHDIFLKIHANITSLKSHEKLLPWVRSITRNVIADHYRAGKKNVFVSEVPDIASPDEDYLNDKIISCVMPMIDQLDDKYREAILLSELKGIKQKEIASNLNISFSGAKSRVQRGRKKLKEMILQCCEIEADVYGNIIDYSKRERCATNCPPSKK</sequence>
<keyword evidence="9" id="KW-1185">Reference proteome</keyword>
<evidence type="ECO:0000256" key="5">
    <source>
        <dbReference type="NCBIfam" id="TIGR02959"/>
    </source>
</evidence>
<dbReference type="InterPro" id="IPR013325">
    <property type="entry name" value="RNA_pol_sigma_r2"/>
</dbReference>
<dbReference type="Gene3D" id="1.10.10.10">
    <property type="entry name" value="Winged helix-like DNA-binding domain superfamily/Winged helix DNA-binding domain"/>
    <property type="match status" value="1"/>
</dbReference>
<keyword evidence="2" id="KW-0805">Transcription regulation</keyword>
<evidence type="ECO:0000313" key="9">
    <source>
        <dbReference type="Proteomes" id="UP001172083"/>
    </source>
</evidence>
<dbReference type="PANTHER" id="PTHR43133:SF62">
    <property type="entry name" value="RNA POLYMERASE SIGMA FACTOR SIGZ"/>
    <property type="match status" value="1"/>
</dbReference>
<dbReference type="Proteomes" id="UP001172083">
    <property type="component" value="Unassembled WGS sequence"/>
</dbReference>
<feature type="domain" description="RNA polymerase sigma-70 region 2" evidence="6">
    <location>
        <begin position="23"/>
        <end position="73"/>
    </location>
</feature>
<proteinExistence type="inferred from homology"/>
<dbReference type="PANTHER" id="PTHR43133">
    <property type="entry name" value="RNA POLYMERASE ECF-TYPE SIGMA FACTO"/>
    <property type="match status" value="1"/>
</dbReference>
<evidence type="ECO:0000259" key="6">
    <source>
        <dbReference type="Pfam" id="PF04542"/>
    </source>
</evidence>
<evidence type="ECO:0000259" key="7">
    <source>
        <dbReference type="Pfam" id="PF08281"/>
    </source>
</evidence>